<reference evidence="1 2" key="1">
    <citation type="journal article" date="2018" name="PLoS ONE">
        <title>The draft genome of Kipferlia bialata reveals reductive genome evolution in fornicate parasites.</title>
        <authorList>
            <person name="Tanifuji G."/>
            <person name="Takabayashi S."/>
            <person name="Kume K."/>
            <person name="Takagi M."/>
            <person name="Nakayama T."/>
            <person name="Kamikawa R."/>
            <person name="Inagaki Y."/>
            <person name="Hashimoto T."/>
        </authorList>
    </citation>
    <scope>NUCLEOTIDE SEQUENCE [LARGE SCALE GENOMIC DNA]</scope>
    <source>
        <strain evidence="1">NY0173</strain>
    </source>
</reference>
<feature type="non-terminal residue" evidence="1">
    <location>
        <position position="44"/>
    </location>
</feature>
<keyword evidence="2" id="KW-1185">Reference proteome</keyword>
<name>A0A9K3GPH5_9EUKA</name>
<sequence>SSHEPRSGVLRRCVEFGPIRPIPLFDSNRMDFDNPHQVIDCGLI</sequence>
<organism evidence="1 2">
    <name type="scientific">Kipferlia bialata</name>
    <dbReference type="NCBI Taxonomy" id="797122"/>
    <lineage>
        <taxon>Eukaryota</taxon>
        <taxon>Metamonada</taxon>
        <taxon>Carpediemonas-like organisms</taxon>
        <taxon>Kipferlia</taxon>
    </lineage>
</organism>
<accession>A0A9K3GPH5</accession>
<dbReference type="AlphaFoldDB" id="A0A9K3GPH5"/>
<evidence type="ECO:0000313" key="2">
    <source>
        <dbReference type="Proteomes" id="UP000265618"/>
    </source>
</evidence>
<dbReference type="Proteomes" id="UP000265618">
    <property type="component" value="Unassembled WGS sequence"/>
</dbReference>
<protein>
    <submittedName>
        <fullName evidence="1">Uncharacterized protein</fullName>
    </submittedName>
</protein>
<proteinExistence type="predicted"/>
<dbReference type="EMBL" id="BDIP01007309">
    <property type="protein sequence ID" value="GIQ91199.1"/>
    <property type="molecule type" value="Genomic_DNA"/>
</dbReference>
<feature type="non-terminal residue" evidence="1">
    <location>
        <position position="1"/>
    </location>
</feature>
<comment type="caution">
    <text evidence="1">The sequence shown here is derived from an EMBL/GenBank/DDBJ whole genome shotgun (WGS) entry which is preliminary data.</text>
</comment>
<gene>
    <name evidence="1" type="ORF">KIPB_014342</name>
</gene>
<evidence type="ECO:0000313" key="1">
    <source>
        <dbReference type="EMBL" id="GIQ91199.1"/>
    </source>
</evidence>